<dbReference type="Gene3D" id="3.40.190.10">
    <property type="entry name" value="Periplasmic binding protein-like II"/>
    <property type="match status" value="1"/>
</dbReference>
<comment type="caution">
    <text evidence="1">The sequence shown here is derived from an EMBL/GenBank/DDBJ whole genome shotgun (WGS) entry which is preliminary data.</text>
</comment>
<dbReference type="Proteomes" id="UP000565572">
    <property type="component" value="Unassembled WGS sequence"/>
</dbReference>
<keyword evidence="2" id="KW-1185">Reference proteome</keyword>
<gene>
    <name evidence="1" type="ORF">FHX39_001382</name>
</gene>
<dbReference type="EMBL" id="JACHZG010000001">
    <property type="protein sequence ID" value="MBB3326438.1"/>
    <property type="molecule type" value="Genomic_DNA"/>
</dbReference>
<organism evidence="1 2">
    <name type="scientific">Microlunatus antarcticus</name>
    <dbReference type="NCBI Taxonomy" id="53388"/>
    <lineage>
        <taxon>Bacteria</taxon>
        <taxon>Bacillati</taxon>
        <taxon>Actinomycetota</taxon>
        <taxon>Actinomycetes</taxon>
        <taxon>Propionibacteriales</taxon>
        <taxon>Propionibacteriaceae</taxon>
        <taxon>Microlunatus</taxon>
    </lineage>
</organism>
<dbReference type="RefSeq" id="WP_183337385.1">
    <property type="nucleotide sequence ID" value="NZ_JACHZG010000001.1"/>
</dbReference>
<dbReference type="PANTHER" id="PTHR43649:SF12">
    <property type="entry name" value="DIACETYLCHITOBIOSE BINDING PROTEIN DASA"/>
    <property type="match status" value="1"/>
</dbReference>
<dbReference type="InterPro" id="IPR006059">
    <property type="entry name" value="SBP"/>
</dbReference>
<evidence type="ECO:0000313" key="2">
    <source>
        <dbReference type="Proteomes" id="UP000565572"/>
    </source>
</evidence>
<evidence type="ECO:0000313" key="1">
    <source>
        <dbReference type="EMBL" id="MBB3326438.1"/>
    </source>
</evidence>
<protein>
    <submittedName>
        <fullName evidence="1">Multiple sugar transport system substrate-binding protein</fullName>
    </submittedName>
</protein>
<dbReference type="PANTHER" id="PTHR43649">
    <property type="entry name" value="ARABINOSE-BINDING PROTEIN-RELATED"/>
    <property type="match status" value="1"/>
</dbReference>
<reference evidence="1 2" key="1">
    <citation type="submission" date="2020-08" db="EMBL/GenBank/DDBJ databases">
        <title>Sequencing the genomes of 1000 actinobacteria strains.</title>
        <authorList>
            <person name="Klenk H.-P."/>
        </authorList>
    </citation>
    <scope>NUCLEOTIDE SEQUENCE [LARGE SCALE GENOMIC DNA]</scope>
    <source>
        <strain evidence="1 2">DSM 11053</strain>
    </source>
</reference>
<accession>A0A7W5P6H3</accession>
<keyword evidence="1" id="KW-0813">Transport</keyword>
<keyword evidence="1" id="KW-0762">Sugar transport</keyword>
<proteinExistence type="predicted"/>
<dbReference type="InterPro" id="IPR050490">
    <property type="entry name" value="Bact_solute-bd_prot1"/>
</dbReference>
<dbReference type="SUPFAM" id="SSF53850">
    <property type="entry name" value="Periplasmic binding protein-like II"/>
    <property type="match status" value="1"/>
</dbReference>
<dbReference type="Pfam" id="PF01547">
    <property type="entry name" value="SBP_bac_1"/>
    <property type="match status" value="1"/>
</dbReference>
<sequence>MQTITYWSPPQAGQSESGTKALLQPLTDQFKAETGITVNVEVIDWSSLLSKLTTAIASNTGPDVASGGNTWNGIYSDTGGVTPWTPQMLDQIGGTQQLVPAFTKVMGYPGKDPVSIPIGGGTWQMVYNKKILADAGITAPPKTWDEFIADAQKTTDPAKGIWGTSVNVANVSDMTTWEWILMRQHGGDFFDASTGKAAADSPANVEAMQFFLDWMGKDKIMSPQAAQYNAAQSEQDFNNGKLAFLFTQGRSNVTMDQSKYEAALLPMRSETPPADQAVQSHIAGENVILFSSSKKQDSSIKWIKFLLSTKTQITKNVNNGSIPVTLDAAKASEFSKYKIDKIDIEIADKYAQPQQINSDDGPLSQAYTRAIGQLAGQVATGKQVGAPEIQSALQGVQQAALAREATQK</sequence>
<dbReference type="AlphaFoldDB" id="A0A7W5P6H3"/>
<dbReference type="CDD" id="cd13585">
    <property type="entry name" value="PBP2_TMBP_like"/>
    <property type="match status" value="1"/>
</dbReference>
<name>A0A7W5P6H3_9ACTN</name>